<comment type="cofactor">
    <cofactor evidence="2">
        <name>Mn(2+)</name>
        <dbReference type="ChEBI" id="CHEBI:29035"/>
    </cofactor>
</comment>
<evidence type="ECO:0000259" key="16">
    <source>
        <dbReference type="Pfam" id="PF03372"/>
    </source>
</evidence>
<dbReference type="GO" id="GO:0008311">
    <property type="term" value="F:double-stranded DNA 3'-5' DNA exonuclease activity"/>
    <property type="evidence" value="ECO:0007669"/>
    <property type="project" value="UniProtKB-EC"/>
</dbReference>
<dbReference type="CDD" id="cd09087">
    <property type="entry name" value="Ape1-like_AP-endo"/>
    <property type="match status" value="1"/>
</dbReference>
<dbReference type="PROSITE" id="PS00727">
    <property type="entry name" value="AP_NUCLEASE_F1_2"/>
    <property type="match status" value="1"/>
</dbReference>
<protein>
    <recommendedName>
        <fullName evidence="14">DNA-(apurinic or apyrimidinic site) endonuclease</fullName>
        <ecNumber evidence="14">3.1.-.-</ecNumber>
    </recommendedName>
</protein>
<keyword evidence="9 14" id="KW-0234">DNA repair</keyword>
<dbReference type="PANTHER" id="PTHR22748">
    <property type="entry name" value="AP ENDONUCLEASE"/>
    <property type="match status" value="1"/>
</dbReference>
<feature type="binding site" evidence="12">
    <location>
        <position position="717"/>
    </location>
    <ligand>
        <name>Mg(2+)</name>
        <dbReference type="ChEBI" id="CHEBI:18420"/>
        <label>1</label>
    </ligand>
</feature>
<keyword evidence="5 12" id="KW-0479">Metal-binding</keyword>
<dbReference type="NCBIfam" id="TIGR00633">
    <property type="entry name" value="xth"/>
    <property type="match status" value="1"/>
</dbReference>
<evidence type="ECO:0000256" key="11">
    <source>
        <dbReference type="PIRSR" id="PIRSR604808-1"/>
    </source>
</evidence>
<feature type="domain" description="Endonuclease/exonuclease/phosphatase" evidence="16">
    <location>
        <begin position="479"/>
        <end position="718"/>
    </location>
</feature>
<dbReference type="GO" id="GO:0008081">
    <property type="term" value="F:phosphoric diester hydrolase activity"/>
    <property type="evidence" value="ECO:0007669"/>
    <property type="project" value="TreeGrafter"/>
</dbReference>
<keyword evidence="6 14" id="KW-0227">DNA damage</keyword>
<evidence type="ECO:0000313" key="18">
    <source>
        <dbReference type="Proteomes" id="UP000078200"/>
    </source>
</evidence>
<keyword evidence="8 12" id="KW-0460">Magnesium</keyword>
<feature type="compositionally biased region" description="Basic residues" evidence="15">
    <location>
        <begin position="118"/>
        <end position="129"/>
    </location>
</feature>
<dbReference type="Pfam" id="PF03372">
    <property type="entry name" value="Exo_endo_phos"/>
    <property type="match status" value="1"/>
</dbReference>
<feature type="active site" description="Proton donor/acceptor" evidence="11">
    <location>
        <position position="620"/>
    </location>
</feature>
<comment type="similarity">
    <text evidence="4 14">Belongs to the DNA repair enzymes AP/ExoA family.</text>
</comment>
<dbReference type="GO" id="GO:0005634">
    <property type="term" value="C:nucleus"/>
    <property type="evidence" value="ECO:0007669"/>
    <property type="project" value="UniProtKB-SubCell"/>
</dbReference>
<dbReference type="InterPro" id="IPR005135">
    <property type="entry name" value="Endo/exonuclease/phosphatase"/>
</dbReference>
<name>A0A1A9UYR7_GLOAU</name>
<evidence type="ECO:0000256" key="7">
    <source>
        <dbReference type="ARBA" id="ARBA00022801"/>
    </source>
</evidence>
<dbReference type="Gene3D" id="3.60.10.10">
    <property type="entry name" value="Endonuclease/exonuclease/phosphatase"/>
    <property type="match status" value="1"/>
</dbReference>
<evidence type="ECO:0000256" key="13">
    <source>
        <dbReference type="PIRSR" id="PIRSR604808-3"/>
    </source>
</evidence>
<dbReference type="AlphaFoldDB" id="A0A1A9UYR7"/>
<feature type="compositionally biased region" description="Acidic residues" evidence="15">
    <location>
        <begin position="391"/>
        <end position="406"/>
    </location>
</feature>
<feature type="binding site" evidence="12">
    <location>
        <position position="620"/>
    </location>
    <ligand>
        <name>Mg(2+)</name>
        <dbReference type="ChEBI" id="CHEBI:18420"/>
        <label>1</label>
    </ligand>
</feature>
<dbReference type="InterPro" id="IPR020848">
    <property type="entry name" value="AP_endonuclease_F1_CS"/>
</dbReference>
<feature type="binding site" evidence="12">
    <location>
        <position position="509"/>
    </location>
    <ligand>
        <name>Mg(2+)</name>
        <dbReference type="ChEBI" id="CHEBI:18420"/>
        <label>1</label>
    </ligand>
</feature>
<feature type="active site" description="Proton acceptor" evidence="11">
    <location>
        <position position="718"/>
    </location>
</feature>
<proteinExistence type="inferred from homology"/>
<feature type="active site" evidence="11">
    <location>
        <position position="581"/>
    </location>
</feature>
<evidence type="ECO:0000256" key="4">
    <source>
        <dbReference type="ARBA" id="ARBA00007092"/>
    </source>
</evidence>
<feature type="binding site" evidence="12">
    <location>
        <position position="718"/>
    </location>
    <ligand>
        <name>Mg(2+)</name>
        <dbReference type="ChEBI" id="CHEBI:18420"/>
        <label>1</label>
    </ligand>
</feature>
<evidence type="ECO:0000256" key="9">
    <source>
        <dbReference type="ARBA" id="ARBA00023204"/>
    </source>
</evidence>
<evidence type="ECO:0000256" key="6">
    <source>
        <dbReference type="ARBA" id="ARBA00022763"/>
    </source>
</evidence>
<evidence type="ECO:0000256" key="5">
    <source>
        <dbReference type="ARBA" id="ARBA00022723"/>
    </source>
</evidence>
<dbReference type="InterPro" id="IPR036691">
    <property type="entry name" value="Endo/exonu/phosph_ase_sf"/>
</dbReference>
<feature type="binding site" evidence="12">
    <location>
        <position position="481"/>
    </location>
    <ligand>
        <name>Mg(2+)</name>
        <dbReference type="ChEBI" id="CHEBI:18420"/>
        <label>1</label>
    </ligand>
</feature>
<dbReference type="NCBIfam" id="TIGR00195">
    <property type="entry name" value="exoDNase_III"/>
    <property type="match status" value="1"/>
</dbReference>
<evidence type="ECO:0000256" key="8">
    <source>
        <dbReference type="ARBA" id="ARBA00022842"/>
    </source>
</evidence>
<evidence type="ECO:0000256" key="10">
    <source>
        <dbReference type="ARBA" id="ARBA00023242"/>
    </source>
</evidence>
<keyword evidence="7" id="KW-0378">Hydrolase</keyword>
<evidence type="ECO:0000256" key="15">
    <source>
        <dbReference type="SAM" id="MobiDB-lite"/>
    </source>
</evidence>
<dbReference type="GO" id="GO:0003677">
    <property type="term" value="F:DNA binding"/>
    <property type="evidence" value="ECO:0007669"/>
    <property type="project" value="InterPro"/>
</dbReference>
<feature type="site" description="Transition state stabilizer" evidence="13">
    <location>
        <position position="622"/>
    </location>
</feature>
<feature type="site" description="Interaction with DNA substrate" evidence="13">
    <location>
        <position position="718"/>
    </location>
</feature>
<dbReference type="SUPFAM" id="SSF56219">
    <property type="entry name" value="DNase I-like"/>
    <property type="match status" value="1"/>
</dbReference>
<dbReference type="PROSITE" id="PS51435">
    <property type="entry name" value="AP_NUCLEASE_F1_4"/>
    <property type="match status" value="1"/>
</dbReference>
<dbReference type="STRING" id="7395.A0A1A9UYR7"/>
<dbReference type="EnsemblMetazoa" id="GAUT020076-RA">
    <property type="protein sequence ID" value="GAUT020076-PA"/>
    <property type="gene ID" value="GAUT020076"/>
</dbReference>
<accession>A0A1A9UYR7</accession>
<evidence type="ECO:0000256" key="3">
    <source>
        <dbReference type="ARBA" id="ARBA00004123"/>
    </source>
</evidence>
<organism evidence="17 18">
    <name type="scientific">Glossina austeni</name>
    <name type="common">Savannah tsetse fly</name>
    <dbReference type="NCBI Taxonomy" id="7395"/>
    <lineage>
        <taxon>Eukaryota</taxon>
        <taxon>Metazoa</taxon>
        <taxon>Ecdysozoa</taxon>
        <taxon>Arthropoda</taxon>
        <taxon>Hexapoda</taxon>
        <taxon>Insecta</taxon>
        <taxon>Pterygota</taxon>
        <taxon>Neoptera</taxon>
        <taxon>Endopterygota</taxon>
        <taxon>Diptera</taxon>
        <taxon>Brachycera</taxon>
        <taxon>Muscomorpha</taxon>
        <taxon>Hippoboscoidea</taxon>
        <taxon>Glossinidae</taxon>
        <taxon>Glossina</taxon>
    </lineage>
</organism>
<evidence type="ECO:0000256" key="1">
    <source>
        <dbReference type="ARBA" id="ARBA00000493"/>
    </source>
</evidence>
<dbReference type="VEuPathDB" id="VectorBase:GAUT020076"/>
<evidence type="ECO:0000256" key="12">
    <source>
        <dbReference type="PIRSR" id="PIRSR604808-2"/>
    </source>
</evidence>
<keyword evidence="10" id="KW-0539">Nucleus</keyword>
<feature type="binding site" evidence="12">
    <location>
        <position position="622"/>
    </location>
    <ligand>
        <name>Mg(2+)</name>
        <dbReference type="ChEBI" id="CHEBI:18420"/>
        <label>1</label>
    </ligand>
</feature>
<dbReference type="PROSITE" id="PS00726">
    <property type="entry name" value="AP_NUCLEASE_F1_1"/>
    <property type="match status" value="1"/>
</dbReference>
<dbReference type="GO" id="GO:0003906">
    <property type="term" value="F:DNA-(apurinic or apyrimidinic site) endonuclease activity"/>
    <property type="evidence" value="ECO:0007669"/>
    <property type="project" value="TreeGrafter"/>
</dbReference>
<dbReference type="InterPro" id="IPR020847">
    <property type="entry name" value="AP_endonuclease_F1_BS"/>
</dbReference>
<dbReference type="PANTHER" id="PTHR22748:SF6">
    <property type="entry name" value="DNA-(APURINIC OR APYRIMIDINIC SITE) ENDONUCLEASE"/>
    <property type="match status" value="1"/>
</dbReference>
<evidence type="ECO:0000256" key="14">
    <source>
        <dbReference type="RuleBase" id="RU362131"/>
    </source>
</evidence>
<evidence type="ECO:0000313" key="17">
    <source>
        <dbReference type="EnsemblMetazoa" id="GAUT020076-PA"/>
    </source>
</evidence>
<feature type="region of interest" description="Disordered" evidence="15">
    <location>
        <begin position="100"/>
        <end position="133"/>
    </location>
</feature>
<feature type="site" description="Important for catalytic activity" evidence="13">
    <location>
        <position position="692"/>
    </location>
</feature>
<comment type="catalytic activity">
    <reaction evidence="1">
        <text>Exonucleolytic cleavage in the 3'- to 5'-direction to yield nucleoside 5'-phosphates.</text>
        <dbReference type="EC" id="3.1.11.2"/>
    </reaction>
</comment>
<reference evidence="17" key="1">
    <citation type="submission" date="2020-05" db="UniProtKB">
        <authorList>
            <consortium name="EnsemblMetazoa"/>
        </authorList>
    </citation>
    <scope>IDENTIFICATION</scope>
    <source>
        <strain evidence="17">TTRI</strain>
    </source>
</reference>
<dbReference type="PROSITE" id="PS00728">
    <property type="entry name" value="AP_NUCLEASE_F1_3"/>
    <property type="match status" value="1"/>
</dbReference>
<feature type="region of interest" description="Disordered" evidence="15">
    <location>
        <begin position="196"/>
        <end position="414"/>
    </location>
</feature>
<comment type="subcellular location">
    <subcellularLocation>
        <location evidence="3">Nucleus</location>
    </subcellularLocation>
</comment>
<feature type="compositionally biased region" description="Basic and acidic residues" evidence="15">
    <location>
        <begin position="273"/>
        <end position="287"/>
    </location>
</feature>
<dbReference type="EC" id="3.1.-.-" evidence="14"/>
<sequence>MPKIKGATKKIKTDKENNATVTNNLKSAVYENELSEKTATNNENVNEVVENGVVDAEKNVKQGRGRGRKNDSTAAIKVSKVRGKAKTAAPAKADVVHEDIMEVDSEPPSLTKTDVSKTKKSQNSKKIKASKNEVSTISANSTEIVKGDIGVKVVQLKVNKPNKGGAEKISKSNLNIEKNASVNGGGYVEQTTEEIYEKENKKGSRKRKQVSQVEEDVHLEDTVEKPVIATARVSRSKIAAKTVLANHDIPESQPPKKTKRSLKKTLEENETSESAREIADQQKEMTEKPTTTKRSSRKPSVVENTSNEEERENVTKKTYKKAVSEENVSIETRKQKTSRKKTIDETENIPKTSQDEVAEEKKEGKTGKKGTTSIRSRKRAAPSDKKVLSVAEEDVDGDNNLNEDEPNGSKRKSGLTCGAQLKKLLISCFPATKKKKTITSTIAPLNSTSTTYNKADFELQRLNAKDESNARSYNLKISSWNVSGVRAWLKKDGLTFLKYEEPDIFCMQEIKCTIDQLPEELERIPGYHPYWLCKPGGYAGVAIYSKIMPINVEYGIGNDEFDANGRVITAEYEKFFLMNVYVPNSGRKLVNLEARMKWEKLFQAFVQKHDDRKPIIICGDMNVSHAEIDLANPKTNTRNAGFTKEEREKMSDLLALGYIDTFRHFYPERKGAYTFWTYMGGARARNVGWRLDYFLVSQRFLKKVVDNCIRSQCMGSDHCPITLFLKL</sequence>
<keyword evidence="18" id="KW-1185">Reference proteome</keyword>
<dbReference type="Proteomes" id="UP000078200">
    <property type="component" value="Unassembled WGS sequence"/>
</dbReference>
<dbReference type="GO" id="GO:0046872">
    <property type="term" value="F:metal ion binding"/>
    <property type="evidence" value="ECO:0007669"/>
    <property type="project" value="UniProtKB-KW"/>
</dbReference>
<evidence type="ECO:0000256" key="2">
    <source>
        <dbReference type="ARBA" id="ARBA00001936"/>
    </source>
</evidence>
<dbReference type="GO" id="GO:0006284">
    <property type="term" value="P:base-excision repair"/>
    <property type="evidence" value="ECO:0007669"/>
    <property type="project" value="TreeGrafter"/>
</dbReference>
<dbReference type="FunFam" id="3.60.10.10:FF:000009">
    <property type="entry name" value="DNA-(apurinic or apyrimidinic site) lyase"/>
    <property type="match status" value="1"/>
</dbReference>
<comment type="cofactor">
    <cofactor evidence="12 14">
        <name>Mg(2+)</name>
        <dbReference type="ChEBI" id="CHEBI:18420"/>
    </cofactor>
    <cofactor evidence="12 14">
        <name>Mn(2+)</name>
        <dbReference type="ChEBI" id="CHEBI:29035"/>
    </cofactor>
    <text evidence="12 14">Probably binds two magnesium or manganese ions per subunit.</text>
</comment>
<feature type="region of interest" description="Disordered" evidence="15">
    <location>
        <begin position="50"/>
        <end position="72"/>
    </location>
</feature>
<feature type="compositionally biased region" description="Basic and acidic residues" evidence="15">
    <location>
        <begin position="215"/>
        <end position="224"/>
    </location>
</feature>
<dbReference type="InterPro" id="IPR004808">
    <property type="entry name" value="AP_endonuc_1"/>
</dbReference>
<keyword evidence="12" id="KW-0464">Manganese</keyword>